<evidence type="ECO:0000313" key="3">
    <source>
        <dbReference type="Proteomes" id="UP000824232"/>
    </source>
</evidence>
<proteinExistence type="predicted"/>
<dbReference type="SUPFAM" id="SSF89550">
    <property type="entry name" value="PHP domain-like"/>
    <property type="match status" value="1"/>
</dbReference>
<feature type="coiled-coil region" evidence="1">
    <location>
        <begin position="481"/>
        <end position="529"/>
    </location>
</feature>
<dbReference type="EMBL" id="DVHC01000045">
    <property type="protein sequence ID" value="HIR59285.1"/>
    <property type="molecule type" value="Genomic_DNA"/>
</dbReference>
<comment type="caution">
    <text evidence="2">The sequence shown here is derived from an EMBL/GenBank/DDBJ whole genome shotgun (WGS) entry which is preliminary data.</text>
</comment>
<dbReference type="InterPro" id="IPR052018">
    <property type="entry name" value="PHP_domain"/>
</dbReference>
<accession>A0A9D1DUJ8</accession>
<reference evidence="2" key="1">
    <citation type="submission" date="2020-10" db="EMBL/GenBank/DDBJ databases">
        <authorList>
            <person name="Gilroy R."/>
        </authorList>
    </citation>
    <scope>NUCLEOTIDE SEQUENCE</scope>
    <source>
        <strain evidence="2">CHK184-20233</strain>
    </source>
</reference>
<evidence type="ECO:0008006" key="4">
    <source>
        <dbReference type="Google" id="ProtNLM"/>
    </source>
</evidence>
<dbReference type="GO" id="GO:0004534">
    <property type="term" value="F:5'-3' RNA exonuclease activity"/>
    <property type="evidence" value="ECO:0007669"/>
    <property type="project" value="TreeGrafter"/>
</dbReference>
<dbReference type="InterPro" id="IPR016195">
    <property type="entry name" value="Pol/histidinol_Pase-like"/>
</dbReference>
<dbReference type="Gene3D" id="3.40.50.300">
    <property type="entry name" value="P-loop containing nucleotide triphosphate hydrolases"/>
    <property type="match status" value="1"/>
</dbReference>
<dbReference type="SUPFAM" id="SSF52540">
    <property type="entry name" value="P-loop containing nucleoside triphosphate hydrolases"/>
    <property type="match status" value="1"/>
</dbReference>
<dbReference type="PANTHER" id="PTHR42924:SF3">
    <property type="entry name" value="POLYMERASE_HISTIDINOL PHOSPHATASE N-TERMINAL DOMAIN-CONTAINING PROTEIN"/>
    <property type="match status" value="1"/>
</dbReference>
<reference evidence="2" key="2">
    <citation type="journal article" date="2021" name="PeerJ">
        <title>Extensive microbial diversity within the chicken gut microbiome revealed by metagenomics and culture.</title>
        <authorList>
            <person name="Gilroy R."/>
            <person name="Ravi A."/>
            <person name="Getino M."/>
            <person name="Pursley I."/>
            <person name="Horton D.L."/>
            <person name="Alikhan N.F."/>
            <person name="Baker D."/>
            <person name="Gharbi K."/>
            <person name="Hall N."/>
            <person name="Watson M."/>
            <person name="Adriaenssens E.M."/>
            <person name="Foster-Nyarko E."/>
            <person name="Jarju S."/>
            <person name="Secka A."/>
            <person name="Antonio M."/>
            <person name="Oren A."/>
            <person name="Chaudhuri R.R."/>
            <person name="La Ragione R."/>
            <person name="Hildebrand F."/>
            <person name="Pallen M.J."/>
        </authorList>
    </citation>
    <scope>NUCLEOTIDE SEQUENCE</scope>
    <source>
        <strain evidence="2">CHK184-20233</strain>
    </source>
</reference>
<evidence type="ECO:0000256" key="1">
    <source>
        <dbReference type="SAM" id="Coils"/>
    </source>
</evidence>
<dbReference type="Proteomes" id="UP000824232">
    <property type="component" value="Unassembled WGS sequence"/>
</dbReference>
<gene>
    <name evidence="2" type="ORF">IAB38_04470</name>
</gene>
<name>A0A9D1DUJ8_9FIRM</name>
<dbReference type="AlphaFoldDB" id="A0A9D1DUJ8"/>
<protein>
    <recommendedName>
        <fullName evidence="4">Polymerase/histidinol phosphatase N-terminal domain-containing protein</fullName>
    </recommendedName>
</protein>
<organism evidence="2 3">
    <name type="scientific">Candidatus Onthousia excrementipullorum</name>
    <dbReference type="NCBI Taxonomy" id="2840884"/>
    <lineage>
        <taxon>Bacteria</taxon>
        <taxon>Bacillati</taxon>
        <taxon>Bacillota</taxon>
        <taxon>Bacilli</taxon>
        <taxon>Candidatus Onthousia</taxon>
    </lineage>
</organism>
<dbReference type="Gene3D" id="3.20.20.140">
    <property type="entry name" value="Metal-dependent hydrolases"/>
    <property type="match status" value="1"/>
</dbReference>
<evidence type="ECO:0000313" key="2">
    <source>
        <dbReference type="EMBL" id="HIR59285.1"/>
    </source>
</evidence>
<dbReference type="GO" id="GO:0035312">
    <property type="term" value="F:5'-3' DNA exonuclease activity"/>
    <property type="evidence" value="ECO:0007669"/>
    <property type="project" value="TreeGrafter"/>
</dbReference>
<sequence length="790" mass="92314">MDKIVKQALKVDFHIHSYASHFKDYDTVKEGTIDNLPILISKLEENNVNMISITDHDNFDYNIYSKLKKEEKNNNCIKKVLPGIEFSVTIQNKILHIVTLFDDINEDKIKSIQSYIYNSKEDKPLYDLTNSFSEEKYIEILRTIGTDTILIAHQKESLGSKKQRKHDVNTLGTDELEKLVFVDYFEAYEFKNKRNEIFNNYYIENQQKKLENMRFITGSDCHNWNNYPEENNDGNFEFSYFKCLPSFRGVMMAITDSSRIKIGVSSFFSANAPIKNIELSIGNIDYNIELSKGINAIIGDNSIGKSLLLHKMTDYREISKENKLKKAYDKYLEDNNINIKTRIESNDIRHFDKQGNIRDIFTNNKTKSKDFINEYYPVEPNYDIEKTKIVNKIDEFIYFLKNKKLLNEERKKLTNIKFELQEESMSLQINEITIDFKTIIKNYNDLITSIEQVIIDTENLINNKSLDKQEKEKLKIYKQYLINMKNKYSKLKNNITIEETKVELINAELAKLSTELNNTKTEMQKNREAYNLKFDQLAETIKKLVKINQKSIHFEPTIKEININPAINRNGEYRFICKPSMLKIDSNYISDLIKIPLSAAYKKTITDFNEINPTEFEENVKTGDQTPEDIFEHYKNVIIKKINDDLKIKYVINNSKDDDVTKELSNGANAQIYFDLLSNDTKKPGIYIIDQPEDDVSQPSIKKKLLANFKTLSINRQILLITHNPQFIVNLDVDNVIFIKKDDKTNKISIESGALEYKDDKTDILKIVADNIEGGIDSLKERYKKYEKNN</sequence>
<dbReference type="InterPro" id="IPR027417">
    <property type="entry name" value="P-loop_NTPase"/>
</dbReference>
<keyword evidence="1" id="KW-0175">Coiled coil</keyword>
<dbReference type="PANTHER" id="PTHR42924">
    <property type="entry name" value="EXONUCLEASE"/>
    <property type="match status" value="1"/>
</dbReference>